<accession>A0A562I5H0</accession>
<dbReference type="PANTHER" id="PTHR40469">
    <property type="entry name" value="SECRETED GLYCOSYL HYDROLASE"/>
    <property type="match status" value="1"/>
</dbReference>
<keyword evidence="3" id="KW-1185">Reference proteome</keyword>
<dbReference type="SUPFAM" id="SSF52317">
    <property type="entry name" value="Class I glutamine amidotransferase-like"/>
    <property type="match status" value="1"/>
</dbReference>
<dbReference type="Pfam" id="PF06283">
    <property type="entry name" value="ThuA"/>
    <property type="match status" value="1"/>
</dbReference>
<dbReference type="InterPro" id="IPR029010">
    <property type="entry name" value="ThuA-like"/>
</dbReference>
<comment type="caution">
    <text evidence="2">The sequence shown here is derived from an EMBL/GenBank/DDBJ whole genome shotgun (WGS) entry which is preliminary data.</text>
</comment>
<dbReference type="EMBL" id="VLKE01000001">
    <property type="protein sequence ID" value="TWH65955.1"/>
    <property type="molecule type" value="Genomic_DNA"/>
</dbReference>
<protein>
    <submittedName>
        <fullName evidence="2">Trehalose utilization protein</fullName>
    </submittedName>
</protein>
<dbReference type="AlphaFoldDB" id="A0A562I5H0"/>
<dbReference type="PANTHER" id="PTHR40469:SF2">
    <property type="entry name" value="GALACTOSE-BINDING DOMAIN-LIKE SUPERFAMILY PROTEIN"/>
    <property type="match status" value="1"/>
</dbReference>
<gene>
    <name evidence="2" type="ORF">JD77_00898</name>
</gene>
<dbReference type="Proteomes" id="UP000319825">
    <property type="component" value="Unassembled WGS sequence"/>
</dbReference>
<dbReference type="Gene3D" id="3.40.50.880">
    <property type="match status" value="1"/>
</dbReference>
<sequence length="114" mass="12076">MLGTRATGAAPVSPATVTVADRVHPASATLPERWRHIDRWYTFAANVRGVSHVLATVDEKTYAGGSMGFDHPVTWCKDYQGGRSFYTGLGATRRASAAPTCGPTWAARSSGPPA</sequence>
<evidence type="ECO:0000313" key="3">
    <source>
        <dbReference type="Proteomes" id="UP000319825"/>
    </source>
</evidence>
<dbReference type="InterPro" id="IPR029062">
    <property type="entry name" value="Class_I_gatase-like"/>
</dbReference>
<organism evidence="2 3">
    <name type="scientific">Micromonospora olivasterospora</name>
    <dbReference type="NCBI Taxonomy" id="1880"/>
    <lineage>
        <taxon>Bacteria</taxon>
        <taxon>Bacillati</taxon>
        <taxon>Actinomycetota</taxon>
        <taxon>Actinomycetes</taxon>
        <taxon>Micromonosporales</taxon>
        <taxon>Micromonosporaceae</taxon>
        <taxon>Micromonospora</taxon>
    </lineage>
</organism>
<evidence type="ECO:0000259" key="1">
    <source>
        <dbReference type="Pfam" id="PF06283"/>
    </source>
</evidence>
<reference evidence="2 3" key="1">
    <citation type="submission" date="2019-07" db="EMBL/GenBank/DDBJ databases">
        <title>R&amp;d 2014.</title>
        <authorList>
            <person name="Klenk H.-P."/>
        </authorList>
    </citation>
    <scope>NUCLEOTIDE SEQUENCE [LARGE SCALE GENOMIC DNA]</scope>
    <source>
        <strain evidence="2 3">DSM 43868</strain>
    </source>
</reference>
<evidence type="ECO:0000313" key="2">
    <source>
        <dbReference type="EMBL" id="TWH65955.1"/>
    </source>
</evidence>
<name>A0A562I5H0_MICOL</name>
<feature type="domain" description="ThuA-like" evidence="1">
    <location>
        <begin position="1"/>
        <end position="95"/>
    </location>
</feature>
<proteinExistence type="predicted"/>